<reference evidence="3 4" key="1">
    <citation type="submission" date="2017-04" db="EMBL/GenBank/DDBJ databases">
        <title>The new phylogeny of genus Mycobacterium.</title>
        <authorList>
            <person name="Tortoli E."/>
            <person name="Trovato A."/>
            <person name="Cirillo D.M."/>
        </authorList>
    </citation>
    <scope>NUCLEOTIDE SEQUENCE [LARGE SCALE GENOMIC DNA]</scope>
    <source>
        <strain evidence="3 4">KCTC 19819</strain>
    </source>
</reference>
<feature type="compositionally biased region" description="Low complexity" evidence="1">
    <location>
        <begin position="107"/>
        <end position="127"/>
    </location>
</feature>
<comment type="caution">
    <text evidence="3">The sequence shown here is derived from an EMBL/GenBank/DDBJ whole genome shotgun (WGS) entry which is preliminary data.</text>
</comment>
<feature type="compositionally biased region" description="Pro residues" evidence="1">
    <location>
        <begin position="1"/>
        <end position="15"/>
    </location>
</feature>
<protein>
    <submittedName>
        <fullName evidence="3">Uncharacterized protein</fullName>
    </submittedName>
</protein>
<dbReference type="EMBL" id="NCXO01000005">
    <property type="protein sequence ID" value="OSC35150.1"/>
    <property type="molecule type" value="Genomic_DNA"/>
</dbReference>
<keyword evidence="2" id="KW-0812">Transmembrane</keyword>
<sequence length="272" mass="28972">MSGPQEPDPANPWQPPTEQGDATPADGSQDAVGFPGETAQWGPPDQPPGEAQPAYPPTTYPAIPGYPQPEQYSQPTPYVQPGQPGAYGQTTQYAQPGQYGQPIQYAQQPGPYGQTTQYPQPGPYGQPVSGMPPAQPGAEAPTGHHEHHLVADARTKFLGLPISGRAAVTLGVLTAAIVAAVLVVGFVWPGYFVTTKLDIAKTQDRVQQILSDETNGYGAKNVKDVICNEGKGDPTVKKDDSFDCEVSIDGTKRRVTVTFQDDSGTYEVSRPR</sequence>
<gene>
    <name evidence="3" type="ORF">B8W67_03425</name>
</gene>
<keyword evidence="2" id="KW-1133">Transmembrane helix</keyword>
<name>A0A7I7S961_9MYCO</name>
<dbReference type="AlphaFoldDB" id="A0A7I7S961"/>
<dbReference type="Proteomes" id="UP000193577">
    <property type="component" value="Unassembled WGS sequence"/>
</dbReference>
<dbReference type="Pfam" id="PF14230">
    <property type="entry name" value="DUF4333"/>
    <property type="match status" value="1"/>
</dbReference>
<feature type="region of interest" description="Disordered" evidence="1">
    <location>
        <begin position="1"/>
        <end position="147"/>
    </location>
</feature>
<evidence type="ECO:0000256" key="1">
    <source>
        <dbReference type="SAM" id="MobiDB-lite"/>
    </source>
</evidence>
<dbReference type="InterPro" id="IPR025637">
    <property type="entry name" value="DUF4333"/>
</dbReference>
<dbReference type="RefSeq" id="WP_069390857.1">
    <property type="nucleotide sequence ID" value="NZ_AP022594.1"/>
</dbReference>
<evidence type="ECO:0000313" key="4">
    <source>
        <dbReference type="Proteomes" id="UP000193577"/>
    </source>
</evidence>
<dbReference type="OrthoDB" id="3625154at2"/>
<keyword evidence="2" id="KW-0472">Membrane</keyword>
<keyword evidence="4" id="KW-1185">Reference proteome</keyword>
<accession>A0A7I7S961</accession>
<evidence type="ECO:0000313" key="3">
    <source>
        <dbReference type="EMBL" id="OSC35150.1"/>
    </source>
</evidence>
<organism evidence="3 4">
    <name type="scientific">Mycolicibacillus koreensis</name>
    <dbReference type="NCBI Taxonomy" id="1069220"/>
    <lineage>
        <taxon>Bacteria</taxon>
        <taxon>Bacillati</taxon>
        <taxon>Actinomycetota</taxon>
        <taxon>Actinomycetes</taxon>
        <taxon>Mycobacteriales</taxon>
        <taxon>Mycobacteriaceae</taxon>
        <taxon>Mycolicibacillus</taxon>
    </lineage>
</organism>
<proteinExistence type="predicted"/>
<evidence type="ECO:0000256" key="2">
    <source>
        <dbReference type="SAM" id="Phobius"/>
    </source>
</evidence>
<feature type="transmembrane region" description="Helical" evidence="2">
    <location>
        <begin position="166"/>
        <end position="188"/>
    </location>
</feature>
<feature type="compositionally biased region" description="Pro residues" evidence="1">
    <location>
        <begin position="54"/>
        <end position="67"/>
    </location>
</feature>